<dbReference type="EMBL" id="MU004336">
    <property type="protein sequence ID" value="KAF2656468.1"/>
    <property type="molecule type" value="Genomic_DNA"/>
</dbReference>
<accession>A0A6A6TC43</accession>
<sequence>MLTYPYKEKIPTNSASLQDDGVGPNPARSELLLLYLEIDQVADKYDMPDLFADTAPHQDCPDHASTFPEIVHKMYEATNGNTEIPFLRNVLDLGCHILGLESEPENGDRALLRLSPMYLGAITSNAEFGRDICALKLRVTLGSEPDVDKSWTNTS</sequence>
<organism evidence="1 2">
    <name type="scientific">Lophiostoma macrostomum CBS 122681</name>
    <dbReference type="NCBI Taxonomy" id="1314788"/>
    <lineage>
        <taxon>Eukaryota</taxon>
        <taxon>Fungi</taxon>
        <taxon>Dikarya</taxon>
        <taxon>Ascomycota</taxon>
        <taxon>Pezizomycotina</taxon>
        <taxon>Dothideomycetes</taxon>
        <taxon>Pleosporomycetidae</taxon>
        <taxon>Pleosporales</taxon>
        <taxon>Lophiostomataceae</taxon>
        <taxon>Lophiostoma</taxon>
    </lineage>
</organism>
<protein>
    <submittedName>
        <fullName evidence="1">Uncharacterized protein</fullName>
    </submittedName>
</protein>
<proteinExistence type="predicted"/>
<evidence type="ECO:0000313" key="1">
    <source>
        <dbReference type="EMBL" id="KAF2656468.1"/>
    </source>
</evidence>
<name>A0A6A6TC43_9PLEO</name>
<reference evidence="1" key="1">
    <citation type="journal article" date="2020" name="Stud. Mycol.">
        <title>101 Dothideomycetes genomes: a test case for predicting lifestyles and emergence of pathogens.</title>
        <authorList>
            <person name="Haridas S."/>
            <person name="Albert R."/>
            <person name="Binder M."/>
            <person name="Bloem J."/>
            <person name="Labutti K."/>
            <person name="Salamov A."/>
            <person name="Andreopoulos B."/>
            <person name="Baker S."/>
            <person name="Barry K."/>
            <person name="Bills G."/>
            <person name="Bluhm B."/>
            <person name="Cannon C."/>
            <person name="Castanera R."/>
            <person name="Culley D."/>
            <person name="Daum C."/>
            <person name="Ezra D."/>
            <person name="Gonzalez J."/>
            <person name="Henrissat B."/>
            <person name="Kuo A."/>
            <person name="Liang C."/>
            <person name="Lipzen A."/>
            <person name="Lutzoni F."/>
            <person name="Magnuson J."/>
            <person name="Mondo S."/>
            <person name="Nolan M."/>
            <person name="Ohm R."/>
            <person name="Pangilinan J."/>
            <person name="Park H.-J."/>
            <person name="Ramirez L."/>
            <person name="Alfaro M."/>
            <person name="Sun H."/>
            <person name="Tritt A."/>
            <person name="Yoshinaga Y."/>
            <person name="Zwiers L.-H."/>
            <person name="Turgeon B."/>
            <person name="Goodwin S."/>
            <person name="Spatafora J."/>
            <person name="Crous P."/>
            <person name="Grigoriev I."/>
        </authorList>
    </citation>
    <scope>NUCLEOTIDE SEQUENCE</scope>
    <source>
        <strain evidence="1">CBS 122681</strain>
    </source>
</reference>
<dbReference type="Proteomes" id="UP000799324">
    <property type="component" value="Unassembled WGS sequence"/>
</dbReference>
<evidence type="ECO:0000313" key="2">
    <source>
        <dbReference type="Proteomes" id="UP000799324"/>
    </source>
</evidence>
<gene>
    <name evidence="1" type="ORF">K491DRAFT_692029</name>
</gene>
<dbReference type="AlphaFoldDB" id="A0A6A6TC43"/>
<keyword evidence="2" id="KW-1185">Reference proteome</keyword>